<proteinExistence type="predicted"/>
<gene>
    <name evidence="1" type="ordered locus">Rumal_3846</name>
</gene>
<geneLocation type="plasmid" evidence="1 2">
    <name>pRUMAL02</name>
</geneLocation>
<keyword evidence="1" id="KW-0614">Plasmid</keyword>
<dbReference type="RefSeq" id="WP_013483811.1">
    <property type="nucleotide sequence ID" value="NC_014825.1"/>
</dbReference>
<accession>E6UKS5</accession>
<organism evidence="1 2">
    <name type="scientific">Ruminococcus albus (strain ATCC 27210 / DSM 20455 / JCM 14654 / NCDO 2250 / 7)</name>
    <dbReference type="NCBI Taxonomy" id="697329"/>
    <lineage>
        <taxon>Bacteria</taxon>
        <taxon>Bacillati</taxon>
        <taxon>Bacillota</taxon>
        <taxon>Clostridia</taxon>
        <taxon>Eubacteriales</taxon>
        <taxon>Oscillospiraceae</taxon>
        <taxon>Ruminococcus</taxon>
    </lineage>
</organism>
<dbReference type="Proteomes" id="UP000006919">
    <property type="component" value="Plasmid pRUMAL02"/>
</dbReference>
<sequence length="92" mass="10922">MEDYKERFRQLMKRMHLPSNSEKYTQVCIHPKDLGYGNVLWDLCKAFTVENPSFDMNDLAKYKVREGLNPRIASRDLDKIEEILDNNAWAKE</sequence>
<dbReference type="AlphaFoldDB" id="E6UKS5"/>
<protein>
    <submittedName>
        <fullName evidence="1">Uncharacterized protein</fullName>
    </submittedName>
</protein>
<evidence type="ECO:0000313" key="2">
    <source>
        <dbReference type="Proteomes" id="UP000006919"/>
    </source>
</evidence>
<reference evidence="2" key="1">
    <citation type="journal article" date="2011" name="J. Bacteriol.">
        <title>Complete genome of the cellulolytic ruminal bacterium Ruminococcus albus 7.</title>
        <authorList>
            <person name="Suen G."/>
            <person name="Stevenson D.M."/>
            <person name="Bruce D.C."/>
            <person name="Chertkov O."/>
            <person name="Copeland A."/>
            <person name="Cheng J.F."/>
            <person name="Detter C."/>
            <person name="Detter J.C."/>
            <person name="Goodwin L.A."/>
            <person name="Han C.S."/>
            <person name="Hauser L.J."/>
            <person name="Ivanova N.N."/>
            <person name="Kyrpides N.C."/>
            <person name="Land M.L."/>
            <person name="Lapidus A."/>
            <person name="Lucas S."/>
            <person name="Ovchinnikova G."/>
            <person name="Pitluck S."/>
            <person name="Tapia R."/>
            <person name="Woyke T."/>
            <person name="Boyum J."/>
            <person name="Mead D."/>
            <person name="Weimer P.J."/>
        </authorList>
    </citation>
    <scope>NUCLEOTIDE SEQUENCE [LARGE SCALE GENOMIC DNA]</scope>
    <source>
        <strain evidence="2">ATCC 27210 / DSM 20455 / JCM 14654 / NCDO 2250 / 7</strain>
        <plasmid evidence="2">pRUMAL02</plasmid>
    </source>
</reference>
<dbReference type="EMBL" id="CP002405">
    <property type="protein sequence ID" value="ADU24271.1"/>
    <property type="molecule type" value="Genomic_DNA"/>
</dbReference>
<name>E6UKS5_RUMA7</name>
<dbReference type="HOGENOM" id="CLU_2411383_0_0_9"/>
<evidence type="ECO:0000313" key="1">
    <source>
        <dbReference type="EMBL" id="ADU24271.1"/>
    </source>
</evidence>
<dbReference type="KEGG" id="ral:Rumal_3846"/>